<name>A0A177C128_9PLEO</name>
<evidence type="ECO:0000313" key="3">
    <source>
        <dbReference type="Proteomes" id="UP000077069"/>
    </source>
</evidence>
<sequence length="72" mass="8183">MNRELSHFTQAVLKNPANSSNTDPRIHITARPATAEQASKGIAQTIHIYFDENDKLDGYRLFDERPVKKEDA</sequence>
<dbReference type="Proteomes" id="UP000077069">
    <property type="component" value="Unassembled WGS sequence"/>
</dbReference>
<dbReference type="RefSeq" id="XP_018031491.1">
    <property type="nucleotide sequence ID" value="XM_018183293.1"/>
</dbReference>
<feature type="region of interest" description="Disordered" evidence="1">
    <location>
        <begin position="1"/>
        <end position="25"/>
    </location>
</feature>
<evidence type="ECO:0000256" key="1">
    <source>
        <dbReference type="SAM" id="MobiDB-lite"/>
    </source>
</evidence>
<protein>
    <submittedName>
        <fullName evidence="2">Uncharacterized protein</fullName>
    </submittedName>
</protein>
<dbReference type="EMBL" id="KV441558">
    <property type="protein sequence ID" value="OAG01126.1"/>
    <property type="molecule type" value="Genomic_DNA"/>
</dbReference>
<keyword evidence="3" id="KW-1185">Reference proteome</keyword>
<dbReference type="GeneID" id="28766779"/>
<reference evidence="2 3" key="1">
    <citation type="submission" date="2016-05" db="EMBL/GenBank/DDBJ databases">
        <title>Comparative analysis of secretome profiles of manganese(II)-oxidizing ascomycete fungi.</title>
        <authorList>
            <consortium name="DOE Joint Genome Institute"/>
            <person name="Zeiner C.A."/>
            <person name="Purvine S.O."/>
            <person name="Zink E.M."/>
            <person name="Wu S."/>
            <person name="Pasa-Tolic L."/>
            <person name="Chaput D.L."/>
            <person name="Haridas S."/>
            <person name="Grigoriev I.V."/>
            <person name="Santelli C.M."/>
            <person name="Hansel C.M."/>
        </authorList>
    </citation>
    <scope>NUCLEOTIDE SEQUENCE [LARGE SCALE GENOMIC DNA]</scope>
    <source>
        <strain evidence="2 3">AP3s5-JAC2a</strain>
    </source>
</reference>
<dbReference type="AlphaFoldDB" id="A0A177C128"/>
<accession>A0A177C128</accession>
<dbReference type="InParanoid" id="A0A177C128"/>
<evidence type="ECO:0000313" key="2">
    <source>
        <dbReference type="EMBL" id="OAG01126.1"/>
    </source>
</evidence>
<proteinExistence type="predicted"/>
<dbReference type="OrthoDB" id="3911445at2759"/>
<gene>
    <name evidence="2" type="ORF">CC84DRAFT_1221657</name>
</gene>
<organism evidence="2 3">
    <name type="scientific">Paraphaeosphaeria sporulosa</name>
    <dbReference type="NCBI Taxonomy" id="1460663"/>
    <lineage>
        <taxon>Eukaryota</taxon>
        <taxon>Fungi</taxon>
        <taxon>Dikarya</taxon>
        <taxon>Ascomycota</taxon>
        <taxon>Pezizomycotina</taxon>
        <taxon>Dothideomycetes</taxon>
        <taxon>Pleosporomycetidae</taxon>
        <taxon>Pleosporales</taxon>
        <taxon>Massarineae</taxon>
        <taxon>Didymosphaeriaceae</taxon>
        <taxon>Paraphaeosphaeria</taxon>
    </lineage>
</organism>